<dbReference type="InterPro" id="IPR008896">
    <property type="entry name" value="TIC214"/>
</dbReference>
<accession>A0A2C9UQ82</accession>
<evidence type="ECO:0000256" key="1">
    <source>
        <dbReference type="ARBA" id="ARBA00004141"/>
    </source>
</evidence>
<comment type="subcellular location">
    <subcellularLocation>
        <location evidence="1">Membrane</location>
        <topology evidence="1">Multi-pass membrane protein</topology>
    </subcellularLocation>
</comment>
<protein>
    <submittedName>
        <fullName evidence="3">Uncharacterized protein</fullName>
    </submittedName>
</protein>
<dbReference type="Pfam" id="PF05758">
    <property type="entry name" value="Ycf1"/>
    <property type="match status" value="1"/>
</dbReference>
<gene>
    <name evidence="3" type="ORF">MANES_13G090500</name>
</gene>
<organism evidence="3">
    <name type="scientific">Manihot esculenta</name>
    <name type="common">Cassava</name>
    <name type="synonym">Jatropha manihot</name>
    <dbReference type="NCBI Taxonomy" id="3983"/>
    <lineage>
        <taxon>Eukaryota</taxon>
        <taxon>Viridiplantae</taxon>
        <taxon>Streptophyta</taxon>
        <taxon>Embryophyta</taxon>
        <taxon>Tracheophyta</taxon>
        <taxon>Spermatophyta</taxon>
        <taxon>Magnoliopsida</taxon>
        <taxon>eudicotyledons</taxon>
        <taxon>Gunneridae</taxon>
        <taxon>Pentapetalae</taxon>
        <taxon>rosids</taxon>
        <taxon>fabids</taxon>
        <taxon>Malpighiales</taxon>
        <taxon>Euphorbiaceae</taxon>
        <taxon>Crotonoideae</taxon>
        <taxon>Manihoteae</taxon>
        <taxon>Manihot</taxon>
    </lineage>
</organism>
<evidence type="ECO:0000256" key="2">
    <source>
        <dbReference type="SAM" id="MobiDB-lite"/>
    </source>
</evidence>
<dbReference type="EMBL" id="CM004399">
    <property type="protein sequence ID" value="OAY33376.1"/>
    <property type="molecule type" value="Genomic_DNA"/>
</dbReference>
<reference evidence="3" key="1">
    <citation type="submission" date="2016-02" db="EMBL/GenBank/DDBJ databases">
        <title>WGS assembly of Manihot esculenta.</title>
        <authorList>
            <person name="Bredeson J.V."/>
            <person name="Prochnik S.E."/>
            <person name="Lyons J.B."/>
            <person name="Schmutz J."/>
            <person name="Grimwood J."/>
            <person name="Vrebalov J."/>
            <person name="Bart R.S."/>
            <person name="Amuge T."/>
            <person name="Ferguson M.E."/>
            <person name="Green R."/>
            <person name="Putnam N."/>
            <person name="Stites J."/>
            <person name="Rounsley S."/>
            <person name="Rokhsar D.S."/>
        </authorList>
    </citation>
    <scope>NUCLEOTIDE SEQUENCE [LARGE SCALE GENOMIC DNA]</scope>
    <source>
        <tissue evidence="3">Leaf</tissue>
    </source>
</reference>
<name>A0A2C9UQ82_MANES</name>
<feature type="compositionally biased region" description="Basic and acidic residues" evidence="2">
    <location>
        <begin position="40"/>
        <end position="54"/>
    </location>
</feature>
<evidence type="ECO:0000313" key="3">
    <source>
        <dbReference type="EMBL" id="OAY33376.1"/>
    </source>
</evidence>
<dbReference type="AlphaFoldDB" id="A0A2C9UQ82"/>
<sequence>MDKREVEIEKTSEMKRTKQEQEGSTKEDPSSFLSSEEKEDPDKIDKTKEILIQI</sequence>
<dbReference type="GO" id="GO:0016020">
    <property type="term" value="C:membrane"/>
    <property type="evidence" value="ECO:0007669"/>
    <property type="project" value="UniProtKB-SubCell"/>
</dbReference>
<feature type="region of interest" description="Disordered" evidence="2">
    <location>
        <begin position="1"/>
        <end position="54"/>
    </location>
</feature>
<feature type="compositionally biased region" description="Basic and acidic residues" evidence="2">
    <location>
        <begin position="1"/>
        <end position="29"/>
    </location>
</feature>
<proteinExistence type="predicted"/>